<dbReference type="PROSITE" id="PS51384">
    <property type="entry name" value="FAD_FR"/>
    <property type="match status" value="1"/>
</dbReference>
<dbReference type="Pfam" id="PF00175">
    <property type="entry name" value="NAD_binding_1"/>
    <property type="match status" value="1"/>
</dbReference>
<keyword evidence="3" id="KW-1133">Transmembrane helix</keyword>
<reference evidence="5" key="1">
    <citation type="submission" date="2018-01" db="EMBL/GenBank/DDBJ databases">
        <authorList>
            <person name="Regsiter A."/>
            <person name="William W."/>
        </authorList>
    </citation>
    <scope>NUCLEOTIDE SEQUENCE</scope>
    <source>
        <strain evidence="5">TRIP AH-1</strain>
    </source>
</reference>
<organism evidence="5">
    <name type="scientific">uncultured Desulfobacterium sp</name>
    <dbReference type="NCBI Taxonomy" id="201089"/>
    <lineage>
        <taxon>Bacteria</taxon>
        <taxon>Pseudomonadati</taxon>
        <taxon>Thermodesulfobacteriota</taxon>
        <taxon>Desulfobacteria</taxon>
        <taxon>Desulfobacterales</taxon>
        <taxon>Desulfobacteriaceae</taxon>
        <taxon>Desulfobacterium</taxon>
        <taxon>environmental samples</taxon>
    </lineage>
</organism>
<dbReference type="AlphaFoldDB" id="A0A445N3U0"/>
<keyword evidence="2" id="KW-0411">Iron-sulfur</keyword>
<dbReference type="EC" id="1.18.1.2" evidence="5"/>
<dbReference type="Pfam" id="PF10418">
    <property type="entry name" value="DHODB_Fe-S_bind"/>
    <property type="match status" value="1"/>
</dbReference>
<accession>A0A445N3U0</accession>
<keyword evidence="2" id="KW-0479">Metal-binding</keyword>
<dbReference type="InterPro" id="IPR050353">
    <property type="entry name" value="PyrK_electron_transfer"/>
</dbReference>
<dbReference type="InterPro" id="IPR017927">
    <property type="entry name" value="FAD-bd_FR_type"/>
</dbReference>
<dbReference type="InterPro" id="IPR039261">
    <property type="entry name" value="FNR_nucleotide-bd"/>
</dbReference>
<dbReference type="PANTHER" id="PTHR43513:SF3">
    <property type="entry name" value="DIHYDROOROTATE DEHYDROGENASE B (NAD(+)), ELECTRON TRANSFER SUBUNIT-RELATED"/>
    <property type="match status" value="1"/>
</dbReference>
<dbReference type="InterPro" id="IPR012165">
    <property type="entry name" value="Cyt_c3_hydrogenase_gsu"/>
</dbReference>
<keyword evidence="2" id="KW-0001">2Fe-2S</keyword>
<dbReference type="InterPro" id="IPR019480">
    <property type="entry name" value="Dihydroorotate_DH_Fe-S-bd"/>
</dbReference>
<comment type="cofactor">
    <cofactor evidence="1">
        <name>FAD</name>
        <dbReference type="ChEBI" id="CHEBI:57692"/>
    </cofactor>
    <text evidence="1">Binds 1 FAD per subunit.</text>
</comment>
<evidence type="ECO:0000259" key="4">
    <source>
        <dbReference type="PROSITE" id="PS51384"/>
    </source>
</evidence>
<keyword evidence="1" id="KW-0274">FAD</keyword>
<dbReference type="EC" id="1.8.1.19" evidence="5"/>
<dbReference type="GO" id="GO:0004324">
    <property type="term" value="F:ferredoxin-NADP+ reductase activity"/>
    <property type="evidence" value="ECO:0007669"/>
    <property type="project" value="UniProtKB-EC"/>
</dbReference>
<dbReference type="GO" id="GO:0050660">
    <property type="term" value="F:flavin adenine dinucleotide binding"/>
    <property type="evidence" value="ECO:0007669"/>
    <property type="project" value="InterPro"/>
</dbReference>
<feature type="binding site" evidence="1">
    <location>
        <begin position="62"/>
        <end position="64"/>
    </location>
    <ligand>
        <name>FAD</name>
        <dbReference type="ChEBI" id="CHEBI:57692"/>
    </ligand>
</feature>
<evidence type="ECO:0000256" key="1">
    <source>
        <dbReference type="PIRSR" id="PIRSR006816-1"/>
    </source>
</evidence>
<dbReference type="PANTHER" id="PTHR43513">
    <property type="entry name" value="DIHYDROOROTATE DEHYDROGENASE B (NAD(+)), ELECTRON TRANSFER SUBUNIT"/>
    <property type="match status" value="1"/>
</dbReference>
<dbReference type="SUPFAM" id="SSF63380">
    <property type="entry name" value="Riboflavin synthase domain-like"/>
    <property type="match status" value="1"/>
</dbReference>
<evidence type="ECO:0000256" key="2">
    <source>
        <dbReference type="PIRSR" id="PIRSR006816-2"/>
    </source>
</evidence>
<dbReference type="EMBL" id="OJIN01000235">
    <property type="protein sequence ID" value="SPD76346.1"/>
    <property type="molecule type" value="Genomic_DNA"/>
</dbReference>
<name>A0A445N3U0_9BACT</name>
<evidence type="ECO:0000313" key="5">
    <source>
        <dbReference type="EMBL" id="SPD76346.1"/>
    </source>
</evidence>
<dbReference type="InterPro" id="IPR017938">
    <property type="entry name" value="Riboflavin_synthase-like_b-brl"/>
</dbReference>
<proteinExistence type="predicted"/>
<protein>
    <submittedName>
        <fullName evidence="5">Sulfide dehydrogenase subunit beta</fullName>
        <ecNumber evidence="5">1.18.1.2</ecNumber>
        <ecNumber evidence="5">1.8.1.19</ecNumber>
    </submittedName>
</protein>
<dbReference type="SUPFAM" id="SSF52343">
    <property type="entry name" value="Ferredoxin reductase-like, C-terminal NADP-linked domain"/>
    <property type="match status" value="1"/>
</dbReference>
<keyword evidence="3" id="KW-0472">Membrane</keyword>
<feature type="transmembrane region" description="Helical" evidence="3">
    <location>
        <begin position="98"/>
        <end position="117"/>
    </location>
</feature>
<feature type="binding site" evidence="2">
    <location>
        <position position="225"/>
    </location>
    <ligand>
        <name>[2Fe-2S] cluster</name>
        <dbReference type="ChEBI" id="CHEBI:190135"/>
    </ligand>
</feature>
<dbReference type="Gene3D" id="3.40.50.80">
    <property type="entry name" value="Nucleotide-binding domain of ferredoxin-NADP reductase (FNR) module"/>
    <property type="match status" value="1"/>
</dbReference>
<dbReference type="Gene3D" id="2.40.30.10">
    <property type="entry name" value="Translation factors"/>
    <property type="match status" value="1"/>
</dbReference>
<dbReference type="NCBIfam" id="NF004862">
    <property type="entry name" value="PRK06222.1"/>
    <property type="match status" value="1"/>
</dbReference>
<dbReference type="GO" id="GO:0006221">
    <property type="term" value="P:pyrimidine nucleotide biosynthetic process"/>
    <property type="evidence" value="ECO:0007669"/>
    <property type="project" value="InterPro"/>
</dbReference>
<feature type="binding site" evidence="2">
    <location>
        <position position="237"/>
    </location>
    <ligand>
        <name>[2Fe-2S] cluster</name>
        <dbReference type="ChEBI" id="CHEBI:190135"/>
    </ligand>
</feature>
<comment type="cofactor">
    <cofactor evidence="2">
        <name>[2Fe-2S] cluster</name>
        <dbReference type="ChEBI" id="CHEBI:190135"/>
    </cofactor>
    <text evidence="2">Binds 1 [2Fe-2S] cluster per subunit.</text>
</comment>
<dbReference type="GO" id="GO:0051537">
    <property type="term" value="F:2 iron, 2 sulfur cluster binding"/>
    <property type="evidence" value="ECO:0007669"/>
    <property type="project" value="UniProtKB-KW"/>
</dbReference>
<keyword evidence="3" id="KW-0812">Transmembrane</keyword>
<evidence type="ECO:0000256" key="3">
    <source>
        <dbReference type="SAM" id="Phobius"/>
    </source>
</evidence>
<feature type="binding site" evidence="2">
    <location>
        <position position="222"/>
    </location>
    <ligand>
        <name>[2Fe-2S] cluster</name>
        <dbReference type="ChEBI" id="CHEBI:190135"/>
    </ligand>
</feature>
<gene>
    <name evidence="5" type="primary">sudB</name>
    <name evidence="5" type="ORF">PITCH_A890055</name>
</gene>
<dbReference type="PIRSF" id="PIRSF006816">
    <property type="entry name" value="Cyc3_hyd_g"/>
    <property type="match status" value="1"/>
</dbReference>
<keyword evidence="1" id="KW-0285">Flavoprotein</keyword>
<keyword evidence="2" id="KW-0408">Iron</keyword>
<sequence length="289" mass="32087">MYRIQKKQILSDTVKLMEVNAPQVARKARAGQFVMVRTREESERIPLTIADYDKDAQTITLVIQGVGKSTMEMCRLNAGDEFATVSGPLGQPTKIENFGTVLCIAGGVGIALLYPIARELKAAGNRIITIIGVRTKGMLFWEERMQSVSNVMIITTDDGSYGRKGVVTEPLKELLEERGDIAHVWAIGPAIMMKFIAETTRPFNIPTIVSLNTIMIDGTGMCGSCRVLTDDGPKFVCVDGPEFDAHKVDWNNMMQRLEFYRDEEQAALEHWRHKCQMDAAAAGVKEKDA</sequence>
<dbReference type="GO" id="GO:0046872">
    <property type="term" value="F:metal ion binding"/>
    <property type="evidence" value="ECO:0007669"/>
    <property type="project" value="UniProtKB-KW"/>
</dbReference>
<keyword evidence="5" id="KW-0560">Oxidoreductase</keyword>
<feature type="domain" description="FAD-binding FR-type" evidence="4">
    <location>
        <begin position="1"/>
        <end position="95"/>
    </location>
</feature>
<dbReference type="CDD" id="cd06219">
    <property type="entry name" value="DHOD_e_trans_like1"/>
    <property type="match status" value="1"/>
</dbReference>
<dbReference type="InterPro" id="IPR001433">
    <property type="entry name" value="OxRdtase_FAD/NAD-bd"/>
</dbReference>